<evidence type="ECO:0000313" key="6">
    <source>
        <dbReference type="EMBL" id="KWF66938.1"/>
    </source>
</evidence>
<feature type="modified residue" description="N6-lipoyllysine" evidence="3 4">
    <location>
        <position position="61"/>
    </location>
</feature>
<evidence type="ECO:0000256" key="1">
    <source>
        <dbReference type="ARBA" id="ARBA00009249"/>
    </source>
</evidence>
<dbReference type="PANTHER" id="PTHR11715:SF3">
    <property type="entry name" value="GLYCINE CLEAVAGE SYSTEM H PROTEIN-RELATED"/>
    <property type="match status" value="1"/>
</dbReference>
<evidence type="ECO:0000256" key="4">
    <source>
        <dbReference type="PIRSR" id="PIRSR617453-50"/>
    </source>
</evidence>
<dbReference type="Gene3D" id="2.40.50.100">
    <property type="match status" value="1"/>
</dbReference>
<dbReference type="AlphaFoldDB" id="A0A132F1T6"/>
<sequence length="124" mass="13340">MSEVRYTESHEWLRLEADGSATVGITDHAQSQLGDLVYVALPNEGDAFAQHDEAATVESVKAAGEVRMPVSGTVLAANAVLGDIPSLVNEAAESDGWFFRMRIDRPEQLAGLMDAAAYRAYIGE</sequence>
<dbReference type="InterPro" id="IPR003016">
    <property type="entry name" value="2-oxoA_DH_lipoyl-BS"/>
</dbReference>
<dbReference type="InterPro" id="IPR000089">
    <property type="entry name" value="Biotin_lipoyl"/>
</dbReference>
<comment type="similarity">
    <text evidence="1 3">Belongs to the GcvH family.</text>
</comment>
<keyword evidence="2 3" id="KW-0450">Lipoyl</keyword>
<dbReference type="InterPro" id="IPR033753">
    <property type="entry name" value="GCV_H/Fam206"/>
</dbReference>
<evidence type="ECO:0000313" key="7">
    <source>
        <dbReference type="Proteomes" id="UP000061512"/>
    </source>
</evidence>
<dbReference type="SUPFAM" id="SSF51230">
    <property type="entry name" value="Single hybrid motif"/>
    <property type="match status" value="1"/>
</dbReference>
<name>A0A132F1T6_9BURK</name>
<dbReference type="GO" id="GO:0005829">
    <property type="term" value="C:cytosol"/>
    <property type="evidence" value="ECO:0007669"/>
    <property type="project" value="TreeGrafter"/>
</dbReference>
<accession>A0A132F1T6</accession>
<dbReference type="HAMAP" id="MF_00272">
    <property type="entry name" value="GcvH"/>
    <property type="match status" value="1"/>
</dbReference>
<dbReference type="PROSITE" id="PS00189">
    <property type="entry name" value="LIPOYL"/>
    <property type="match status" value="1"/>
</dbReference>
<dbReference type="GO" id="GO:0009249">
    <property type="term" value="P:protein lipoylation"/>
    <property type="evidence" value="ECO:0007669"/>
    <property type="project" value="TreeGrafter"/>
</dbReference>
<organism evidence="6 7">
    <name type="scientific">Burkholderia pseudomultivorans</name>
    <dbReference type="NCBI Taxonomy" id="1207504"/>
    <lineage>
        <taxon>Bacteria</taxon>
        <taxon>Pseudomonadati</taxon>
        <taxon>Pseudomonadota</taxon>
        <taxon>Betaproteobacteria</taxon>
        <taxon>Burkholderiales</taxon>
        <taxon>Burkholderiaceae</taxon>
        <taxon>Burkholderia</taxon>
        <taxon>Burkholderia cepacia complex</taxon>
    </lineage>
</organism>
<dbReference type="InterPro" id="IPR017453">
    <property type="entry name" value="GCV_H_sub"/>
</dbReference>
<evidence type="ECO:0000256" key="2">
    <source>
        <dbReference type="ARBA" id="ARBA00022823"/>
    </source>
</evidence>
<proteinExistence type="inferred from homology"/>
<comment type="function">
    <text evidence="3">The glycine cleavage system catalyzes the degradation of glycine. The H protein shuttles the methylamine group of glycine from the P protein to the T protein.</text>
</comment>
<dbReference type="NCBIfam" id="TIGR00527">
    <property type="entry name" value="gcvH"/>
    <property type="match status" value="1"/>
</dbReference>
<dbReference type="GO" id="GO:0019464">
    <property type="term" value="P:glycine decarboxylation via glycine cleavage system"/>
    <property type="evidence" value="ECO:0007669"/>
    <property type="project" value="UniProtKB-UniRule"/>
</dbReference>
<dbReference type="Pfam" id="PF01597">
    <property type="entry name" value="GCV_H"/>
    <property type="match status" value="1"/>
</dbReference>
<dbReference type="EMBL" id="LPJX01000030">
    <property type="protein sequence ID" value="KWF66938.1"/>
    <property type="molecule type" value="Genomic_DNA"/>
</dbReference>
<dbReference type="InterPro" id="IPR002930">
    <property type="entry name" value="GCV_H"/>
</dbReference>
<comment type="subunit">
    <text evidence="3">The glycine cleavage system is composed of four proteins: P, T, L and H.</text>
</comment>
<dbReference type="CDD" id="cd06848">
    <property type="entry name" value="GCS_H"/>
    <property type="match status" value="1"/>
</dbReference>
<evidence type="ECO:0000256" key="3">
    <source>
        <dbReference type="HAMAP-Rule" id="MF_00272"/>
    </source>
</evidence>
<comment type="cofactor">
    <cofactor evidence="3">
        <name>(R)-lipoate</name>
        <dbReference type="ChEBI" id="CHEBI:83088"/>
    </cofactor>
    <text evidence="3">Binds 1 lipoyl cofactor covalently.</text>
</comment>
<gene>
    <name evidence="3" type="primary">gcvH</name>
    <name evidence="6" type="ORF">WT57_16830</name>
</gene>
<dbReference type="PANTHER" id="PTHR11715">
    <property type="entry name" value="GLYCINE CLEAVAGE SYSTEM H PROTEIN"/>
    <property type="match status" value="1"/>
</dbReference>
<protein>
    <recommendedName>
        <fullName evidence="3">Glycine cleavage system H protein</fullName>
    </recommendedName>
</protein>
<dbReference type="PROSITE" id="PS50968">
    <property type="entry name" value="BIOTINYL_LIPOYL"/>
    <property type="match status" value="1"/>
</dbReference>
<feature type="domain" description="Lipoyl-binding" evidence="5">
    <location>
        <begin position="20"/>
        <end position="102"/>
    </location>
</feature>
<dbReference type="GO" id="GO:0005960">
    <property type="term" value="C:glycine cleavage complex"/>
    <property type="evidence" value="ECO:0007669"/>
    <property type="project" value="InterPro"/>
</dbReference>
<comment type="caution">
    <text evidence="6">The sequence shown here is derived from an EMBL/GenBank/DDBJ whole genome shotgun (WGS) entry which is preliminary data.</text>
</comment>
<evidence type="ECO:0000259" key="5">
    <source>
        <dbReference type="PROSITE" id="PS50968"/>
    </source>
</evidence>
<reference evidence="6 7" key="1">
    <citation type="submission" date="2015-11" db="EMBL/GenBank/DDBJ databases">
        <title>Expanding the genomic diversity of Burkholderia species for the development of highly accurate diagnostics.</title>
        <authorList>
            <person name="Sahl J."/>
            <person name="Keim P."/>
            <person name="Wagner D."/>
        </authorList>
    </citation>
    <scope>NUCLEOTIDE SEQUENCE [LARGE SCALE GENOMIC DNA]</scope>
    <source>
        <strain evidence="6 7">MSMB574WGS</strain>
    </source>
</reference>
<dbReference type="InterPro" id="IPR011053">
    <property type="entry name" value="Single_hybrid_motif"/>
</dbReference>
<dbReference type="NCBIfam" id="NF002270">
    <property type="entry name" value="PRK01202.1"/>
    <property type="match status" value="1"/>
</dbReference>
<dbReference type="Proteomes" id="UP000061512">
    <property type="component" value="Unassembled WGS sequence"/>
</dbReference>
<dbReference type="RefSeq" id="WP_038455482.1">
    <property type="nucleotide sequence ID" value="NZ_JADKRM010000045.1"/>
</dbReference>